<evidence type="ECO:0000259" key="2">
    <source>
        <dbReference type="Pfam" id="PF08327"/>
    </source>
</evidence>
<feature type="domain" description="Activator of Hsp90 ATPase homologue 1/2-like C-terminal" evidence="2">
    <location>
        <begin position="17"/>
        <end position="146"/>
    </location>
</feature>
<dbReference type="CDD" id="cd07814">
    <property type="entry name" value="SRPBCC_CalC_Aha1-like"/>
    <property type="match status" value="1"/>
</dbReference>
<comment type="similarity">
    <text evidence="1">Belongs to the AHA1 family.</text>
</comment>
<sequence length="171" mass="19616">MTALSFDSFTKKIYIKTNMEKIYWAWCTAEGITSWFLSKATYISPDGHPKAAHQKIAEGDSYIWEWHNWDGQEKGTVTKANGTDFFEITFANVCKVSVSLEDCGHDILLTLKQYNIPTDDNSKLNIHYGCSNGWTFWLANLKAYLEYGILLNETQNDLRHQPLAGFEFVNI</sequence>
<dbReference type="Proteomes" id="UP000184406">
    <property type="component" value="Unassembled WGS sequence"/>
</dbReference>
<organism evidence="3 4">
    <name type="scientific">Arenibacter palladensis</name>
    <dbReference type="NCBI Taxonomy" id="237373"/>
    <lineage>
        <taxon>Bacteria</taxon>
        <taxon>Pseudomonadati</taxon>
        <taxon>Bacteroidota</taxon>
        <taxon>Flavobacteriia</taxon>
        <taxon>Flavobacteriales</taxon>
        <taxon>Flavobacteriaceae</taxon>
        <taxon>Arenibacter</taxon>
    </lineage>
</organism>
<reference evidence="4" key="1">
    <citation type="submission" date="2016-11" db="EMBL/GenBank/DDBJ databases">
        <authorList>
            <person name="Varghese N."/>
            <person name="Submissions S."/>
        </authorList>
    </citation>
    <scope>NUCLEOTIDE SEQUENCE [LARGE SCALE GENOMIC DNA]</scope>
    <source>
        <strain evidence="4">DSM 17539</strain>
    </source>
</reference>
<keyword evidence="4" id="KW-1185">Reference proteome</keyword>
<dbReference type="InterPro" id="IPR013538">
    <property type="entry name" value="ASHA1/2-like_C"/>
</dbReference>
<accession>A0A1M5H8U0</accession>
<dbReference type="Pfam" id="PF08327">
    <property type="entry name" value="AHSA1"/>
    <property type="match status" value="1"/>
</dbReference>
<evidence type="ECO:0000313" key="4">
    <source>
        <dbReference type="Proteomes" id="UP000184406"/>
    </source>
</evidence>
<gene>
    <name evidence="3" type="ORF">SAMN03080594_11339</name>
</gene>
<proteinExistence type="inferred from homology"/>
<dbReference type="SUPFAM" id="SSF55961">
    <property type="entry name" value="Bet v1-like"/>
    <property type="match status" value="1"/>
</dbReference>
<name>A0A1M5H8U0_9FLAO</name>
<dbReference type="RefSeq" id="WP_072865592.1">
    <property type="nucleotide sequence ID" value="NZ_FQUX01000013.1"/>
</dbReference>
<protein>
    <submittedName>
        <fullName evidence="3">Activator of Hsp90 ATPase homolog 1-like protein</fullName>
    </submittedName>
</protein>
<dbReference type="EMBL" id="FQUX01000013">
    <property type="protein sequence ID" value="SHG12401.1"/>
    <property type="molecule type" value="Genomic_DNA"/>
</dbReference>
<evidence type="ECO:0000313" key="3">
    <source>
        <dbReference type="EMBL" id="SHG12401.1"/>
    </source>
</evidence>
<dbReference type="AlphaFoldDB" id="A0A1M5H8U0"/>
<dbReference type="Gene3D" id="3.30.530.20">
    <property type="match status" value="1"/>
</dbReference>
<evidence type="ECO:0000256" key="1">
    <source>
        <dbReference type="ARBA" id="ARBA00006817"/>
    </source>
</evidence>
<dbReference type="OrthoDB" id="9800631at2"/>
<dbReference type="InterPro" id="IPR023393">
    <property type="entry name" value="START-like_dom_sf"/>
</dbReference>